<dbReference type="SUPFAM" id="SSF46689">
    <property type="entry name" value="Homeodomain-like"/>
    <property type="match status" value="2"/>
</dbReference>
<feature type="domain" description="HTH araC/xylS-type" evidence="4">
    <location>
        <begin position="215"/>
        <end position="313"/>
    </location>
</feature>
<name>A0A1I1G518_9GAMM</name>
<feature type="region of interest" description="Disordered" evidence="3">
    <location>
        <begin position="1"/>
        <end position="23"/>
    </location>
</feature>
<dbReference type="Pfam" id="PF06719">
    <property type="entry name" value="AraC_N"/>
    <property type="match status" value="1"/>
</dbReference>
<dbReference type="Proteomes" id="UP000199046">
    <property type="component" value="Unassembled WGS sequence"/>
</dbReference>
<accession>A0A1I1G518</accession>
<dbReference type="InterPro" id="IPR009057">
    <property type="entry name" value="Homeodomain-like_sf"/>
</dbReference>
<dbReference type="STRING" id="402385.SAMN05421848_0423"/>
<organism evidence="5 6">
    <name type="scientific">Kushneria avicenniae</name>
    <dbReference type="NCBI Taxonomy" id="402385"/>
    <lineage>
        <taxon>Bacteria</taxon>
        <taxon>Pseudomonadati</taxon>
        <taxon>Pseudomonadota</taxon>
        <taxon>Gammaproteobacteria</taxon>
        <taxon>Oceanospirillales</taxon>
        <taxon>Halomonadaceae</taxon>
        <taxon>Kushneria</taxon>
    </lineage>
</organism>
<dbReference type="EMBL" id="FOLY01000001">
    <property type="protein sequence ID" value="SFC06837.1"/>
    <property type="molecule type" value="Genomic_DNA"/>
</dbReference>
<dbReference type="Pfam" id="PF12833">
    <property type="entry name" value="HTH_18"/>
    <property type="match status" value="1"/>
</dbReference>
<evidence type="ECO:0000256" key="3">
    <source>
        <dbReference type="SAM" id="MobiDB-lite"/>
    </source>
</evidence>
<dbReference type="InterPro" id="IPR009594">
    <property type="entry name" value="Tscrpt_reg_HTH_AraC_N"/>
</dbReference>
<keyword evidence="2" id="KW-0804">Transcription</keyword>
<dbReference type="InterPro" id="IPR018060">
    <property type="entry name" value="HTH_AraC"/>
</dbReference>
<evidence type="ECO:0000313" key="5">
    <source>
        <dbReference type="EMBL" id="SFC06837.1"/>
    </source>
</evidence>
<dbReference type="Gene3D" id="1.10.10.60">
    <property type="entry name" value="Homeodomain-like"/>
    <property type="match status" value="1"/>
</dbReference>
<feature type="compositionally biased region" description="Basic and acidic residues" evidence="3">
    <location>
        <begin position="1"/>
        <end position="16"/>
    </location>
</feature>
<dbReference type="RefSeq" id="WP_217639623.1">
    <property type="nucleotide sequence ID" value="NZ_FOLY01000001.1"/>
</dbReference>
<dbReference type="PROSITE" id="PS01124">
    <property type="entry name" value="HTH_ARAC_FAMILY_2"/>
    <property type="match status" value="1"/>
</dbReference>
<reference evidence="6" key="1">
    <citation type="submission" date="2016-10" db="EMBL/GenBank/DDBJ databases">
        <authorList>
            <person name="Varghese N."/>
            <person name="Submissions S."/>
        </authorList>
    </citation>
    <scope>NUCLEOTIDE SEQUENCE [LARGE SCALE GENOMIC DNA]</scope>
    <source>
        <strain evidence="6">DSM 23439</strain>
    </source>
</reference>
<dbReference type="GO" id="GO:0043565">
    <property type="term" value="F:sequence-specific DNA binding"/>
    <property type="evidence" value="ECO:0007669"/>
    <property type="project" value="InterPro"/>
</dbReference>
<evidence type="ECO:0000256" key="2">
    <source>
        <dbReference type="ARBA" id="ARBA00023163"/>
    </source>
</evidence>
<keyword evidence="6" id="KW-1185">Reference proteome</keyword>
<dbReference type="PANTHER" id="PTHR43436:SF1">
    <property type="entry name" value="TRANSCRIPTIONAL REGULATORY PROTEIN"/>
    <property type="match status" value="1"/>
</dbReference>
<protein>
    <submittedName>
        <fullName evidence="5">Helix-turn-helix domain-containing protein</fullName>
    </submittedName>
</protein>
<dbReference type="AlphaFoldDB" id="A0A1I1G518"/>
<evidence type="ECO:0000259" key="4">
    <source>
        <dbReference type="PROSITE" id="PS01124"/>
    </source>
</evidence>
<dbReference type="PANTHER" id="PTHR43436">
    <property type="entry name" value="ARAC-FAMILY TRANSCRIPTIONAL REGULATOR"/>
    <property type="match status" value="1"/>
</dbReference>
<evidence type="ECO:0000256" key="1">
    <source>
        <dbReference type="ARBA" id="ARBA00023015"/>
    </source>
</evidence>
<proteinExistence type="predicted"/>
<dbReference type="SMART" id="SM00342">
    <property type="entry name" value="HTH_ARAC"/>
    <property type="match status" value="1"/>
</dbReference>
<keyword evidence="1" id="KW-0805">Transcription regulation</keyword>
<gene>
    <name evidence="5" type="ORF">SAMN05421848_0423</name>
</gene>
<dbReference type="GO" id="GO:0003700">
    <property type="term" value="F:DNA-binding transcription factor activity"/>
    <property type="evidence" value="ECO:0007669"/>
    <property type="project" value="InterPro"/>
</dbReference>
<evidence type="ECO:0000313" key="6">
    <source>
        <dbReference type="Proteomes" id="UP000199046"/>
    </source>
</evidence>
<sequence>MEETSRPLETVRHDPDMFGQGGANGRVSPDLVDIVERWSRGHHDCETAVPGLGLFRREQPSPPVECMIEPSIVIVVQGAKRMWIGKDAYSYDASRFLITSLELPARSEVIEASPERPCLGLALRIDRAQLTDLISRGGAQGPLDRSNMAGIGLSDTTTGILAPVSRLLSLLDEPGAIPFLAPLVLREIHYRLLQSDQAHRLRQIASIDGHGFRISKAVDWIRAHYAQPMQIEHLAAMARMSTPSFYHHFRQLTTLSPLQYQKRLRLDEARRLMLTEQLDAANAAFQVGYESPSQFSREYSRAFGAPPKSDIQKLRSQARASFG</sequence>